<keyword evidence="6" id="KW-1185">Reference proteome</keyword>
<evidence type="ECO:0000256" key="1">
    <source>
        <dbReference type="ARBA" id="ARBA00001946"/>
    </source>
</evidence>
<dbReference type="FunFam" id="3.30.70.270:FF:000001">
    <property type="entry name" value="Diguanylate cyclase domain protein"/>
    <property type="match status" value="1"/>
</dbReference>
<dbReference type="EMBL" id="JAAIJQ010000162">
    <property type="protein sequence ID" value="NEV65159.1"/>
    <property type="molecule type" value="Genomic_DNA"/>
</dbReference>
<dbReference type="EC" id="2.7.7.65" evidence="2"/>
<dbReference type="PROSITE" id="PS50887">
    <property type="entry name" value="GGDEF"/>
    <property type="match status" value="1"/>
</dbReference>
<gene>
    <name evidence="5" type="ORF">G3446_25535</name>
</gene>
<dbReference type="InterPro" id="IPR050469">
    <property type="entry name" value="Diguanylate_Cyclase"/>
</dbReference>
<organism evidence="5 6">
    <name type="scientific">Thiorhodococcus minor</name>
    <dbReference type="NCBI Taxonomy" id="57489"/>
    <lineage>
        <taxon>Bacteria</taxon>
        <taxon>Pseudomonadati</taxon>
        <taxon>Pseudomonadota</taxon>
        <taxon>Gammaproteobacteria</taxon>
        <taxon>Chromatiales</taxon>
        <taxon>Chromatiaceae</taxon>
        <taxon>Thiorhodococcus</taxon>
    </lineage>
</organism>
<reference evidence="5 6" key="1">
    <citation type="submission" date="2020-02" db="EMBL/GenBank/DDBJ databases">
        <title>Genome sequences of Thiorhodococcus mannitoliphagus and Thiorhodococcus minor, purple sulfur photosynthetic bacteria in the gammaproteobacterial family, Chromatiaceae.</title>
        <authorList>
            <person name="Aviles F.A."/>
            <person name="Meyer T.E."/>
            <person name="Kyndt J.A."/>
        </authorList>
    </citation>
    <scope>NUCLEOTIDE SEQUENCE [LARGE SCALE GENOMIC DNA]</scope>
    <source>
        <strain evidence="5 6">DSM 11518</strain>
    </source>
</reference>
<dbReference type="InterPro" id="IPR043128">
    <property type="entry name" value="Rev_trsase/Diguanyl_cyclase"/>
</dbReference>
<dbReference type="InterPro" id="IPR029787">
    <property type="entry name" value="Nucleotide_cyclase"/>
</dbReference>
<comment type="catalytic activity">
    <reaction evidence="3">
        <text>2 GTP = 3',3'-c-di-GMP + 2 diphosphate</text>
        <dbReference type="Rhea" id="RHEA:24898"/>
        <dbReference type="ChEBI" id="CHEBI:33019"/>
        <dbReference type="ChEBI" id="CHEBI:37565"/>
        <dbReference type="ChEBI" id="CHEBI:58805"/>
        <dbReference type="EC" id="2.7.7.65"/>
    </reaction>
</comment>
<dbReference type="SUPFAM" id="SSF55073">
    <property type="entry name" value="Nucleotide cyclase"/>
    <property type="match status" value="1"/>
</dbReference>
<comment type="cofactor">
    <cofactor evidence="1">
        <name>Mg(2+)</name>
        <dbReference type="ChEBI" id="CHEBI:18420"/>
    </cofactor>
</comment>
<protein>
    <recommendedName>
        <fullName evidence="2">diguanylate cyclase</fullName>
        <ecNumber evidence="2">2.7.7.65</ecNumber>
    </recommendedName>
</protein>
<dbReference type="PANTHER" id="PTHR45138">
    <property type="entry name" value="REGULATORY COMPONENTS OF SENSORY TRANSDUCTION SYSTEM"/>
    <property type="match status" value="1"/>
</dbReference>
<dbReference type="InterPro" id="IPR000160">
    <property type="entry name" value="GGDEF_dom"/>
</dbReference>
<evidence type="ECO:0000256" key="2">
    <source>
        <dbReference type="ARBA" id="ARBA00012528"/>
    </source>
</evidence>
<dbReference type="CDD" id="cd01949">
    <property type="entry name" value="GGDEF"/>
    <property type="match status" value="1"/>
</dbReference>
<evidence type="ECO:0000256" key="3">
    <source>
        <dbReference type="ARBA" id="ARBA00034247"/>
    </source>
</evidence>
<comment type="caution">
    <text evidence="5">The sequence shown here is derived from an EMBL/GenBank/DDBJ whole genome shotgun (WGS) entry which is preliminary data.</text>
</comment>
<dbReference type="Gene3D" id="3.30.70.270">
    <property type="match status" value="1"/>
</dbReference>
<dbReference type="GO" id="GO:0052621">
    <property type="term" value="F:diguanylate cyclase activity"/>
    <property type="evidence" value="ECO:0007669"/>
    <property type="project" value="UniProtKB-EC"/>
</dbReference>
<dbReference type="NCBIfam" id="TIGR00254">
    <property type="entry name" value="GGDEF"/>
    <property type="match status" value="1"/>
</dbReference>
<dbReference type="Pfam" id="PF00990">
    <property type="entry name" value="GGDEF"/>
    <property type="match status" value="1"/>
</dbReference>
<dbReference type="PANTHER" id="PTHR45138:SF9">
    <property type="entry name" value="DIGUANYLATE CYCLASE DGCM-RELATED"/>
    <property type="match status" value="1"/>
</dbReference>
<evidence type="ECO:0000313" key="5">
    <source>
        <dbReference type="EMBL" id="NEV65159.1"/>
    </source>
</evidence>
<dbReference type="RefSeq" id="WP_164456487.1">
    <property type="nucleotide sequence ID" value="NZ_JAAIJQ010000162.1"/>
</dbReference>
<feature type="domain" description="GGDEF" evidence="4">
    <location>
        <begin position="144"/>
        <end position="273"/>
    </location>
</feature>
<dbReference type="AlphaFoldDB" id="A0A6M0K6R7"/>
<evidence type="ECO:0000313" key="6">
    <source>
        <dbReference type="Proteomes" id="UP000483379"/>
    </source>
</evidence>
<evidence type="ECO:0000259" key="4">
    <source>
        <dbReference type="PROSITE" id="PS50887"/>
    </source>
</evidence>
<name>A0A6M0K6R7_9GAMM</name>
<sequence length="276" mass="31319">MNVCMRERIGWKVGADGPCWQTIYHQEAKCAFCRVSKLLDAEGRPNDRTEILEHFNDANDRWYQLQEKAMSWPDGRIVKYSIAVDITQPKEIQNRLAEAHAELALKTRELEHLATTDALTGLCNRLKLQGALELELQRFRRYGRPFSLIMLDLDRFKAINDTHGHDTGDRMLRTVAVTLAENLRKLDLVGRWGGEEFLVICTATAEADSVKVATKLRDAVQEIDHPLVGRLTASFGVAECLRDDHIEALLRRADERLYSAKAQGRIQVVVSDPAEP</sequence>
<proteinExistence type="predicted"/>
<dbReference type="Proteomes" id="UP000483379">
    <property type="component" value="Unassembled WGS sequence"/>
</dbReference>
<dbReference type="SMART" id="SM00267">
    <property type="entry name" value="GGDEF"/>
    <property type="match status" value="1"/>
</dbReference>
<accession>A0A6M0K6R7</accession>